<evidence type="ECO:0000256" key="10">
    <source>
        <dbReference type="RuleBase" id="RU367136"/>
    </source>
</evidence>
<accession>A0ABP1G0B1</accession>
<comment type="catalytic activity">
    <reaction evidence="9 10">
        <text>an alpha-D-Man-(1-&gt;3)-beta-D-Man-(1-&gt;4)-beta-D-GlcNAc-(1-&gt;4)-alpha-D-GlcNAc-diphospho-di-trans,poly-cis-dolichol + GDP-alpha-D-mannose = an alpha-D-Man-(1-&gt;3)-[alpha-D-Man-(1-&gt;6)]-beta-D-Man-(1-&gt;4)-beta-D-GlcNAc-(1-&gt;4)-alpha-D-GlcNAc-diphospho-di-trans,poly-cis-dolichol + GDP + H(+)</text>
        <dbReference type="Rhea" id="RHEA:29519"/>
        <dbReference type="Rhea" id="RHEA-COMP:19513"/>
        <dbReference type="Rhea" id="RHEA-COMP:19515"/>
        <dbReference type="ChEBI" id="CHEBI:15378"/>
        <dbReference type="ChEBI" id="CHEBI:57527"/>
        <dbReference type="ChEBI" id="CHEBI:58189"/>
        <dbReference type="ChEBI" id="CHEBI:132510"/>
        <dbReference type="ChEBI" id="CHEBI:132511"/>
        <dbReference type="EC" id="2.4.1.257"/>
    </reaction>
    <physiologicalReaction direction="left-to-right" evidence="9 10">
        <dbReference type="Rhea" id="RHEA:29520"/>
    </physiologicalReaction>
</comment>
<evidence type="ECO:0000259" key="11">
    <source>
        <dbReference type="Pfam" id="PF00534"/>
    </source>
</evidence>
<reference evidence="13 14" key="1">
    <citation type="submission" date="2024-06" db="EMBL/GenBank/DDBJ databases">
        <authorList>
            <person name="Kraege A."/>
            <person name="Thomma B."/>
        </authorList>
    </citation>
    <scope>NUCLEOTIDE SEQUENCE [LARGE SCALE GENOMIC DNA]</scope>
</reference>
<dbReference type="EMBL" id="CAXHTA020000012">
    <property type="protein sequence ID" value="CAL5225528.1"/>
    <property type="molecule type" value="Genomic_DNA"/>
</dbReference>
<evidence type="ECO:0000256" key="4">
    <source>
        <dbReference type="ARBA" id="ARBA00022692"/>
    </source>
</evidence>
<keyword evidence="6" id="KW-1133">Transmembrane helix</keyword>
<evidence type="ECO:0000256" key="2">
    <source>
        <dbReference type="ARBA" id="ARBA00022676"/>
    </source>
</evidence>
<dbReference type="InterPro" id="IPR028098">
    <property type="entry name" value="Glyco_trans_4-like_N"/>
</dbReference>
<dbReference type="Pfam" id="PF13439">
    <property type="entry name" value="Glyco_transf_4"/>
    <property type="match status" value="1"/>
</dbReference>
<evidence type="ECO:0000256" key="8">
    <source>
        <dbReference type="ARBA" id="ARBA00045103"/>
    </source>
</evidence>
<gene>
    <name evidence="13" type="primary">g8360</name>
    <name evidence="13" type="ORF">VP750_LOCUS7187</name>
</gene>
<organism evidence="13 14">
    <name type="scientific">Coccomyxa viridis</name>
    <dbReference type="NCBI Taxonomy" id="1274662"/>
    <lineage>
        <taxon>Eukaryota</taxon>
        <taxon>Viridiplantae</taxon>
        <taxon>Chlorophyta</taxon>
        <taxon>core chlorophytes</taxon>
        <taxon>Trebouxiophyceae</taxon>
        <taxon>Trebouxiophyceae incertae sedis</taxon>
        <taxon>Coccomyxaceae</taxon>
        <taxon>Coccomyxa</taxon>
    </lineage>
</organism>
<comment type="caution">
    <text evidence="13">The sequence shown here is derived from an EMBL/GenBank/DDBJ whole genome shotgun (WGS) entry which is preliminary data.</text>
</comment>
<dbReference type="EC" id="2.4.1.132" evidence="10"/>
<keyword evidence="4" id="KW-0812">Transmembrane</keyword>
<name>A0ABP1G0B1_9CHLO</name>
<evidence type="ECO:0000256" key="7">
    <source>
        <dbReference type="ARBA" id="ARBA00023136"/>
    </source>
</evidence>
<sequence length="424" mass="46708">MAGDKSLYVAFCHPDLGLGGAERLVVDAACELCNHGHEVDVYTAYYDRNRCFKETLTGQFSVTVAGGWFPRAIANRAHAFCAYVRCMLIAVRIAITALRRGRAYDVIFVDQVSAAIPVLLLLTRSKVLFYCHFPDLLLAQKRSGIRRLYRAPLDAVEETTTGQAHQILVNSKYTQGIFRKTFRRLNGQGKVPEVFYPAVPIPTEEELIEAQRSWQSVLSSDTAAFMRGKRAFLSINRFERKKNLGLAVRAVKAMLTDHSSDPGVSESVLVIAGGYDKRLAENREHYEELVDLIAELGLQSKVILIRSFTDAERSALLAAAAAVVYTPTNEHFGIVPLEAMAAGRPVLACNSGGPTESVLHGRTGFLAEPEAAAFASDMAQLAVAKRSKHMGKLAREHVRQTFSREAFGSRLDSIVRKLATSKSM</sequence>
<evidence type="ECO:0000313" key="13">
    <source>
        <dbReference type="EMBL" id="CAL5225528.1"/>
    </source>
</evidence>
<evidence type="ECO:0000259" key="12">
    <source>
        <dbReference type="Pfam" id="PF13439"/>
    </source>
</evidence>
<protein>
    <recommendedName>
        <fullName evidence="10">Alpha-1,3/1,6-mannosyltransferase ALG2</fullName>
        <ecNumber evidence="10">2.4.1.132</ecNumber>
        <ecNumber evidence="10">2.4.1.257</ecNumber>
    </recommendedName>
    <alternativeName>
        <fullName evidence="10">GDP-Man:Man(1)GlcNAc(2)-PP-Dol alpha-1,3-mannosyltransferase</fullName>
    </alternativeName>
</protein>
<evidence type="ECO:0000256" key="6">
    <source>
        <dbReference type="ARBA" id="ARBA00022989"/>
    </source>
</evidence>
<dbReference type="EC" id="2.4.1.257" evidence="10"/>
<evidence type="ECO:0000256" key="3">
    <source>
        <dbReference type="ARBA" id="ARBA00022679"/>
    </source>
</evidence>
<comment type="subcellular location">
    <subcellularLocation>
        <location evidence="10">Endoplasmic reticulum membrane</location>
        <topology evidence="10">Single-pass membrane protein</topology>
    </subcellularLocation>
</comment>
<keyword evidence="3 10" id="KW-0808">Transferase</keyword>
<dbReference type="CDD" id="cd03805">
    <property type="entry name" value="GT4_ALG2-like"/>
    <property type="match status" value="1"/>
</dbReference>
<keyword evidence="14" id="KW-1185">Reference proteome</keyword>
<comment type="catalytic activity">
    <reaction evidence="8 10">
        <text>a beta-D-Man-(1-&gt;4)-beta-D-GlcNAc-(1-&gt;4)-alpha-D-GlcNAc-diphospho-di-trans,poly-cis-dolichol + GDP-alpha-D-mannose = an alpha-D-Man-(1-&gt;3)-beta-D-Man-(1-&gt;4)-beta-D-GlcNAc-(1-&gt;4)-alpha-D-GlcNAc-diphospho-di-trans,poly-cis-dolichol + GDP + H(+)</text>
        <dbReference type="Rhea" id="RHEA:29515"/>
        <dbReference type="Rhea" id="RHEA-COMP:19511"/>
        <dbReference type="Rhea" id="RHEA-COMP:19513"/>
        <dbReference type="ChEBI" id="CHEBI:15378"/>
        <dbReference type="ChEBI" id="CHEBI:57527"/>
        <dbReference type="ChEBI" id="CHEBI:58189"/>
        <dbReference type="ChEBI" id="CHEBI:58472"/>
        <dbReference type="ChEBI" id="CHEBI:132510"/>
        <dbReference type="EC" id="2.4.1.132"/>
    </reaction>
    <physiologicalReaction direction="left-to-right" evidence="8 10">
        <dbReference type="Rhea" id="RHEA:29516"/>
    </physiologicalReaction>
</comment>
<keyword evidence="7" id="KW-0472">Membrane</keyword>
<proteinExistence type="inferred from homology"/>
<evidence type="ECO:0000313" key="14">
    <source>
        <dbReference type="Proteomes" id="UP001497392"/>
    </source>
</evidence>
<dbReference type="PANTHER" id="PTHR45918">
    <property type="entry name" value="ALPHA-1,3/1,6-MANNOSYLTRANSFERASE ALG2"/>
    <property type="match status" value="1"/>
</dbReference>
<dbReference type="InterPro" id="IPR027054">
    <property type="entry name" value="ALG2"/>
</dbReference>
<dbReference type="PANTHER" id="PTHR45918:SF1">
    <property type="entry name" value="ALPHA-1,3_1,6-MANNOSYLTRANSFERASE ALG2"/>
    <property type="match status" value="1"/>
</dbReference>
<feature type="domain" description="Glycosyl transferase family 1" evidence="11">
    <location>
        <begin position="228"/>
        <end position="392"/>
    </location>
</feature>
<keyword evidence="2 10" id="KW-0328">Glycosyltransferase</keyword>
<keyword evidence="5" id="KW-0256">Endoplasmic reticulum</keyword>
<comment type="pathway">
    <text evidence="1 10">Protein modification; protein glycosylation.</text>
</comment>
<feature type="domain" description="Glycosyltransferase subfamily 4-like N-terminal" evidence="12">
    <location>
        <begin position="19"/>
        <end position="182"/>
    </location>
</feature>
<evidence type="ECO:0000256" key="5">
    <source>
        <dbReference type="ARBA" id="ARBA00022824"/>
    </source>
</evidence>
<dbReference type="Gene3D" id="3.40.50.2000">
    <property type="entry name" value="Glycogen Phosphorylase B"/>
    <property type="match status" value="2"/>
</dbReference>
<evidence type="ECO:0000256" key="1">
    <source>
        <dbReference type="ARBA" id="ARBA00004922"/>
    </source>
</evidence>
<evidence type="ECO:0000256" key="9">
    <source>
        <dbReference type="ARBA" id="ARBA00045104"/>
    </source>
</evidence>
<dbReference type="SUPFAM" id="SSF53756">
    <property type="entry name" value="UDP-Glycosyltransferase/glycogen phosphorylase"/>
    <property type="match status" value="1"/>
</dbReference>
<dbReference type="Proteomes" id="UP001497392">
    <property type="component" value="Unassembled WGS sequence"/>
</dbReference>
<dbReference type="InterPro" id="IPR001296">
    <property type="entry name" value="Glyco_trans_1"/>
</dbReference>
<dbReference type="Pfam" id="PF00534">
    <property type="entry name" value="Glycos_transf_1"/>
    <property type="match status" value="1"/>
</dbReference>
<comment type="function">
    <text evidence="10">Mannosylates Man(2)GlcNAc(2)-dolichol diphosphate and Man(1)GlcNAc(2)-dolichol diphosphate to form Man(3)GlcNAc(2)-dolichol diphosphate.</text>
</comment>
<comment type="similarity">
    <text evidence="10">Belongs to the glycosyltransferase group 1 family.</text>
</comment>